<dbReference type="EMBL" id="AP021874">
    <property type="protein sequence ID" value="BBO68026.1"/>
    <property type="molecule type" value="Genomic_DNA"/>
</dbReference>
<keyword evidence="1" id="KW-0472">Membrane</keyword>
<organism evidence="2 3">
    <name type="scientific">Desulfosarcina alkanivorans</name>
    <dbReference type="NCBI Taxonomy" id="571177"/>
    <lineage>
        <taxon>Bacteria</taxon>
        <taxon>Pseudomonadati</taxon>
        <taxon>Thermodesulfobacteriota</taxon>
        <taxon>Desulfobacteria</taxon>
        <taxon>Desulfobacterales</taxon>
        <taxon>Desulfosarcinaceae</taxon>
        <taxon>Desulfosarcina</taxon>
    </lineage>
</organism>
<dbReference type="Proteomes" id="UP000427906">
    <property type="component" value="Chromosome"/>
</dbReference>
<evidence type="ECO:0000313" key="3">
    <source>
        <dbReference type="Proteomes" id="UP000427906"/>
    </source>
</evidence>
<reference evidence="2 3" key="1">
    <citation type="submission" date="2019-11" db="EMBL/GenBank/DDBJ databases">
        <title>Comparative genomics of hydrocarbon-degrading Desulfosarcina strains.</title>
        <authorList>
            <person name="Watanabe M."/>
            <person name="Kojima H."/>
            <person name="Fukui M."/>
        </authorList>
    </citation>
    <scope>NUCLEOTIDE SEQUENCE [LARGE SCALE GENOMIC DNA]</scope>
    <source>
        <strain evidence="2 3">PL12</strain>
    </source>
</reference>
<keyword evidence="1" id="KW-1133">Transmembrane helix</keyword>
<protein>
    <submittedName>
        <fullName evidence="2">Uncharacterized protein</fullName>
    </submittedName>
</protein>
<dbReference type="KEGG" id="dalk:DSCA_19560"/>
<keyword evidence="3" id="KW-1185">Reference proteome</keyword>
<keyword evidence="1" id="KW-0812">Transmembrane</keyword>
<evidence type="ECO:0000313" key="2">
    <source>
        <dbReference type="EMBL" id="BBO68026.1"/>
    </source>
</evidence>
<accession>A0A5K7YG33</accession>
<feature type="transmembrane region" description="Helical" evidence="1">
    <location>
        <begin position="51"/>
        <end position="71"/>
    </location>
</feature>
<name>A0A5K7YG33_9BACT</name>
<gene>
    <name evidence="2" type="ORF">DSCA_19560</name>
</gene>
<proteinExistence type="predicted"/>
<dbReference type="AlphaFoldDB" id="A0A5K7YG33"/>
<sequence>MLDDRLHLGRFRIFDGQCYRTGQIAGLVVVNGFLDPVHEIIVPLTSTLFRLLRIVILLIGFFAAIALQGGLVEELDCVGKVLKCLPLGKGLGELAPDLRI</sequence>
<evidence type="ECO:0000256" key="1">
    <source>
        <dbReference type="SAM" id="Phobius"/>
    </source>
</evidence>